<accession>A0ABS2MM87</accession>
<evidence type="ECO:0000256" key="2">
    <source>
        <dbReference type="ARBA" id="ARBA00023210"/>
    </source>
</evidence>
<keyword evidence="1 5" id="KW-0132">Cell division</keyword>
<comment type="similarity">
    <text evidence="5">Belongs to the SepF family.</text>
</comment>
<keyword evidence="3 5" id="KW-0131">Cell cycle</keyword>
<dbReference type="Proteomes" id="UP000767854">
    <property type="component" value="Unassembled WGS sequence"/>
</dbReference>
<dbReference type="HAMAP" id="MF_01197">
    <property type="entry name" value="SepF"/>
    <property type="match status" value="1"/>
</dbReference>
<comment type="subcellular location">
    <subcellularLocation>
        <location evidence="5">Cytoplasm</location>
    </subcellularLocation>
    <text evidence="5">Localizes to the division site, in a FtsZ-dependent manner.</text>
</comment>
<evidence type="ECO:0000313" key="7">
    <source>
        <dbReference type="Proteomes" id="UP000767854"/>
    </source>
</evidence>
<reference evidence="6 7" key="1">
    <citation type="submission" date="2021-01" db="EMBL/GenBank/DDBJ databases">
        <title>Genomic Encyclopedia of Type Strains, Phase IV (KMG-IV): sequencing the most valuable type-strain genomes for metagenomic binning, comparative biology and taxonomic classification.</title>
        <authorList>
            <person name="Goeker M."/>
        </authorList>
    </citation>
    <scope>NUCLEOTIDE SEQUENCE [LARGE SCALE GENOMIC DNA]</scope>
    <source>
        <strain evidence="6 7">DSM 24436</strain>
    </source>
</reference>
<dbReference type="InterPro" id="IPR007561">
    <property type="entry name" value="Cell_div_SepF/SepF-rel"/>
</dbReference>
<keyword evidence="7" id="KW-1185">Reference proteome</keyword>
<comment type="function">
    <text evidence="4 5">Cell division protein that is part of the divisome complex and is recruited early to the Z-ring. Probably stimulates Z-ring formation, perhaps through the cross-linking of FtsZ protofilaments. Its function overlaps with FtsA.</text>
</comment>
<comment type="subunit">
    <text evidence="5">Homodimer. Interacts with FtsZ.</text>
</comment>
<dbReference type="Gene3D" id="3.30.110.150">
    <property type="entry name" value="SepF-like protein"/>
    <property type="match status" value="1"/>
</dbReference>
<dbReference type="PANTHER" id="PTHR35798:SF1">
    <property type="entry name" value="CELL DIVISION PROTEIN SEPF"/>
    <property type="match status" value="1"/>
</dbReference>
<dbReference type="InterPro" id="IPR038594">
    <property type="entry name" value="SepF-like_sf"/>
</dbReference>
<evidence type="ECO:0000256" key="3">
    <source>
        <dbReference type="ARBA" id="ARBA00023306"/>
    </source>
</evidence>
<evidence type="ECO:0000256" key="1">
    <source>
        <dbReference type="ARBA" id="ARBA00022618"/>
    </source>
</evidence>
<dbReference type="RefSeq" id="WP_204661014.1">
    <property type="nucleotide sequence ID" value="NZ_JAFBDT010000001.1"/>
</dbReference>
<dbReference type="PANTHER" id="PTHR35798">
    <property type="entry name" value="CELL DIVISION PROTEIN SEPF"/>
    <property type="match status" value="1"/>
</dbReference>
<evidence type="ECO:0000313" key="6">
    <source>
        <dbReference type="EMBL" id="MBM7560513.1"/>
    </source>
</evidence>
<dbReference type="InterPro" id="IPR023052">
    <property type="entry name" value="Cell_div_SepF"/>
</dbReference>
<dbReference type="EMBL" id="JAFBDT010000001">
    <property type="protein sequence ID" value="MBM7560513.1"/>
    <property type="molecule type" value="Genomic_DNA"/>
</dbReference>
<evidence type="ECO:0000256" key="4">
    <source>
        <dbReference type="ARBA" id="ARBA00044936"/>
    </source>
</evidence>
<organism evidence="6 7">
    <name type="scientific">Fusibacter tunisiensis</name>
    <dbReference type="NCBI Taxonomy" id="1008308"/>
    <lineage>
        <taxon>Bacteria</taxon>
        <taxon>Bacillati</taxon>
        <taxon>Bacillota</taxon>
        <taxon>Clostridia</taxon>
        <taxon>Eubacteriales</taxon>
        <taxon>Eubacteriales Family XII. Incertae Sedis</taxon>
        <taxon>Fusibacter</taxon>
    </lineage>
</organism>
<dbReference type="Pfam" id="PF04472">
    <property type="entry name" value="SepF"/>
    <property type="match status" value="1"/>
</dbReference>
<evidence type="ECO:0000256" key="5">
    <source>
        <dbReference type="HAMAP-Rule" id="MF_01197"/>
    </source>
</evidence>
<keyword evidence="5" id="KW-0963">Cytoplasm</keyword>
<gene>
    <name evidence="5" type="primary">sepF</name>
    <name evidence="6" type="ORF">JOC49_000022</name>
</gene>
<proteinExistence type="inferred from homology"/>
<protein>
    <recommendedName>
        <fullName evidence="5">Cell division protein SepF</fullName>
    </recommendedName>
</protein>
<keyword evidence="2 5" id="KW-0717">Septation</keyword>
<name>A0ABS2MM87_9FIRM</name>
<sequence>MGDKFIDKIKFFWGVDTQEEDDTTEDFYDELKRKDLEDPEYAAQQGETYSDPVSTIKTSNKVLNIHSNSQLNVVLFSPKSFEESTTIVDTLKSKRPVVMNISEVDKDLARKIFDFCSGALYAIDGHIQQVSKGIFVMAPQNVDITGDVMLKKDHSEPASWLRE</sequence>
<comment type="caution">
    <text evidence="6">The sequence shown here is derived from an EMBL/GenBank/DDBJ whole genome shotgun (WGS) entry which is preliminary data.</text>
</comment>